<dbReference type="AlphaFoldDB" id="A0A8T2TPU1"/>
<reference evidence="1" key="1">
    <citation type="submission" date="2021-08" db="EMBL/GenBank/DDBJ databases">
        <title>WGS assembly of Ceratopteris richardii.</title>
        <authorList>
            <person name="Marchant D.B."/>
            <person name="Chen G."/>
            <person name="Jenkins J."/>
            <person name="Shu S."/>
            <person name="Leebens-Mack J."/>
            <person name="Grimwood J."/>
            <person name="Schmutz J."/>
            <person name="Soltis P."/>
            <person name="Soltis D."/>
            <person name="Chen Z.-H."/>
        </authorList>
    </citation>
    <scope>NUCLEOTIDE SEQUENCE</scope>
    <source>
        <strain evidence="1">Whitten #5841</strain>
        <tissue evidence="1">Leaf</tissue>
    </source>
</reference>
<evidence type="ECO:0000313" key="2">
    <source>
        <dbReference type="Proteomes" id="UP000825935"/>
    </source>
</evidence>
<proteinExistence type="predicted"/>
<organism evidence="1 2">
    <name type="scientific">Ceratopteris richardii</name>
    <name type="common">Triangle waterfern</name>
    <dbReference type="NCBI Taxonomy" id="49495"/>
    <lineage>
        <taxon>Eukaryota</taxon>
        <taxon>Viridiplantae</taxon>
        <taxon>Streptophyta</taxon>
        <taxon>Embryophyta</taxon>
        <taxon>Tracheophyta</taxon>
        <taxon>Polypodiopsida</taxon>
        <taxon>Polypodiidae</taxon>
        <taxon>Polypodiales</taxon>
        <taxon>Pteridineae</taxon>
        <taxon>Pteridaceae</taxon>
        <taxon>Parkerioideae</taxon>
        <taxon>Ceratopteris</taxon>
    </lineage>
</organism>
<evidence type="ECO:0000313" key="1">
    <source>
        <dbReference type="EMBL" id="KAH7424762.1"/>
    </source>
</evidence>
<dbReference type="EMBL" id="CM035416">
    <property type="protein sequence ID" value="KAH7424762.1"/>
    <property type="molecule type" value="Genomic_DNA"/>
</dbReference>
<gene>
    <name evidence="1" type="ORF">KP509_11G022700</name>
</gene>
<protein>
    <submittedName>
        <fullName evidence="1">Uncharacterized protein</fullName>
    </submittedName>
</protein>
<name>A0A8T2TPU1_CERRI</name>
<sequence>MRKRHEDIRKMKMDSQYAFIQGSSESPVIKTPNQSLAFCKTRSRGKRRDL</sequence>
<dbReference type="Proteomes" id="UP000825935">
    <property type="component" value="Chromosome 11"/>
</dbReference>
<accession>A0A8T2TPU1</accession>
<comment type="caution">
    <text evidence="1">The sequence shown here is derived from an EMBL/GenBank/DDBJ whole genome shotgun (WGS) entry which is preliminary data.</text>
</comment>
<keyword evidence="2" id="KW-1185">Reference proteome</keyword>